<protein>
    <submittedName>
        <fullName evidence="2">Uncharacterized protein</fullName>
    </submittedName>
</protein>
<dbReference type="EMBL" id="JABXJK010000064">
    <property type="protein sequence ID" value="MBA0973342.1"/>
    <property type="molecule type" value="Genomic_DNA"/>
</dbReference>
<reference evidence="1 4" key="2">
    <citation type="submission" date="2020-06" db="EMBL/GenBank/DDBJ databases">
        <title>Crossreactivity between MHC class I-restricted antigens from cancer cells and an enterococcal bacteriophage.</title>
        <authorList>
            <person name="Fluckiger A."/>
            <person name="Daillere R."/>
            <person name="Sassi M."/>
            <person name="Cattoir V."/>
            <person name="Kroemer G."/>
            <person name="Zitvogel L."/>
        </authorList>
    </citation>
    <scope>NUCLEOTIDE SEQUENCE [LARGE SCALE GENOMIC DNA]</scope>
    <source>
        <strain evidence="1 4">EG4</strain>
    </source>
</reference>
<evidence type="ECO:0000313" key="2">
    <source>
        <dbReference type="EMBL" id="QOG27211.1"/>
    </source>
</evidence>
<dbReference type="RefSeq" id="WP_113849868.1">
    <property type="nucleotide sequence ID" value="NZ_CAKOCH010000004.1"/>
</dbReference>
<accession>A0AAE7MPD0</accession>
<sequence>MIETDYSYSNQLLELYSKDIDDYGSESFSLGYILQDLGSFILFMSISETGTLDSIQIRSKKYLVKIIDDSAYIRMYEFFVSYNKINKSFDNYDLGSIINLEKIKTIDDLLTNNLVLKKSVTVIHSNDESVFTGKINLLDSKKLVLSIIDYESITKTNKKTINIDDLICIDIVSVENFLLDKYIETNHL</sequence>
<dbReference type="EMBL" id="CP050485">
    <property type="protein sequence ID" value="QOG27211.1"/>
    <property type="molecule type" value="Genomic_DNA"/>
</dbReference>
<reference evidence="2 3" key="1">
    <citation type="submission" date="2020-03" db="EMBL/GenBank/DDBJ databases">
        <title>Characterization of ganglioside-mimicking enterococci.</title>
        <authorList>
            <person name="Patry R.T."/>
            <person name="Nothaft H."/>
            <person name="Bridger R."/>
            <person name="Shajahan A."/>
            <person name="Huynh S."/>
            <person name="Sanchez S."/>
            <person name="Azadi P."/>
            <person name="Cooper K."/>
            <person name="Miller W.G."/>
            <person name="Parker C.T."/>
            <person name="Wells L."/>
            <person name="Szymanski C.M."/>
        </authorList>
    </citation>
    <scope>NUCLEOTIDE SEQUENCE [LARGE SCALE GENOMIC DNA]</scope>
    <source>
        <strain evidence="2 3">EGM181</strain>
    </source>
</reference>
<name>A0AAE7MPD0_ENTGA</name>
<dbReference type="Proteomes" id="UP000571857">
    <property type="component" value="Unassembled WGS sequence"/>
</dbReference>
<dbReference type="Proteomes" id="UP000516696">
    <property type="component" value="Chromosome"/>
</dbReference>
<evidence type="ECO:0000313" key="4">
    <source>
        <dbReference type="Proteomes" id="UP000571857"/>
    </source>
</evidence>
<proteinExistence type="predicted"/>
<evidence type="ECO:0000313" key="3">
    <source>
        <dbReference type="Proteomes" id="UP000516696"/>
    </source>
</evidence>
<evidence type="ECO:0000313" key="1">
    <source>
        <dbReference type="EMBL" id="MBA0973342.1"/>
    </source>
</evidence>
<dbReference type="AlphaFoldDB" id="A0AAE7MPD0"/>
<organism evidence="2 3">
    <name type="scientific">Enterococcus gallinarum</name>
    <dbReference type="NCBI Taxonomy" id="1353"/>
    <lineage>
        <taxon>Bacteria</taxon>
        <taxon>Bacillati</taxon>
        <taxon>Bacillota</taxon>
        <taxon>Bacilli</taxon>
        <taxon>Lactobacillales</taxon>
        <taxon>Enterococcaceae</taxon>
        <taxon>Enterococcus</taxon>
    </lineage>
</organism>
<gene>
    <name evidence="2" type="ORF">EGM181_08100</name>
    <name evidence="1" type="ORF">HWH42_12270</name>
</gene>